<evidence type="ECO:0000259" key="1">
    <source>
        <dbReference type="Pfam" id="PF23643"/>
    </source>
</evidence>
<accession>A0A3M7PWV6</accession>
<organism evidence="2 3">
    <name type="scientific">Brachionus plicatilis</name>
    <name type="common">Marine rotifer</name>
    <name type="synonym">Brachionus muelleri</name>
    <dbReference type="NCBI Taxonomy" id="10195"/>
    <lineage>
        <taxon>Eukaryota</taxon>
        <taxon>Metazoa</taxon>
        <taxon>Spiralia</taxon>
        <taxon>Gnathifera</taxon>
        <taxon>Rotifera</taxon>
        <taxon>Eurotatoria</taxon>
        <taxon>Monogononta</taxon>
        <taxon>Pseudotrocha</taxon>
        <taxon>Ploima</taxon>
        <taxon>Brachionidae</taxon>
        <taxon>Brachionus</taxon>
    </lineage>
</organism>
<dbReference type="EMBL" id="REGN01008561">
    <property type="protein sequence ID" value="RNA03265.1"/>
    <property type="molecule type" value="Genomic_DNA"/>
</dbReference>
<feature type="non-terminal residue" evidence="2">
    <location>
        <position position="1"/>
    </location>
</feature>
<evidence type="ECO:0000313" key="2">
    <source>
        <dbReference type="EMBL" id="RNA03265.1"/>
    </source>
</evidence>
<protein>
    <recommendedName>
        <fullName evidence="1">Trafficking protein particle complex subunit 13 C-terminal domain-containing protein</fullName>
    </recommendedName>
</protein>
<dbReference type="Pfam" id="PF23643">
    <property type="entry name" value="TRAPPC13_C"/>
    <property type="match status" value="1"/>
</dbReference>
<feature type="domain" description="Trafficking protein particle complex subunit 13 C-terminal" evidence="1">
    <location>
        <begin position="2"/>
        <end position="38"/>
    </location>
</feature>
<dbReference type="InterPro" id="IPR055428">
    <property type="entry name" value="TRAPPC13_C"/>
</dbReference>
<name>A0A3M7PWV6_BRAPC</name>
<evidence type="ECO:0000313" key="3">
    <source>
        <dbReference type="Proteomes" id="UP000276133"/>
    </source>
</evidence>
<dbReference type="Proteomes" id="UP000276133">
    <property type="component" value="Unassembled WGS sequence"/>
</dbReference>
<reference evidence="2 3" key="1">
    <citation type="journal article" date="2018" name="Sci. Rep.">
        <title>Genomic signatures of local adaptation to the degree of environmental predictability in rotifers.</title>
        <authorList>
            <person name="Franch-Gras L."/>
            <person name="Hahn C."/>
            <person name="Garcia-Roger E.M."/>
            <person name="Carmona M.J."/>
            <person name="Serra M."/>
            <person name="Gomez A."/>
        </authorList>
    </citation>
    <scope>NUCLEOTIDE SEQUENCE [LARGE SCALE GENOMIC DNA]</scope>
    <source>
        <strain evidence="2">HYR1</strain>
    </source>
</reference>
<proteinExistence type="predicted"/>
<comment type="caution">
    <text evidence="2">The sequence shown here is derived from an EMBL/GenBank/DDBJ whole genome shotgun (WGS) entry which is preliminary data.</text>
</comment>
<gene>
    <name evidence="2" type="ORF">BpHYR1_041486</name>
</gene>
<sequence length="59" mass="6761">DLAVVPVSPGLLKLDGIWITDVSSKRKIEFSQILNVFIINEDNKEEMIKKLNLNKINEH</sequence>
<keyword evidence="3" id="KW-1185">Reference proteome</keyword>
<dbReference type="AlphaFoldDB" id="A0A3M7PWV6"/>